<dbReference type="InterPro" id="IPR016054">
    <property type="entry name" value="LY6_UPA_recep-like"/>
</dbReference>
<protein>
    <submittedName>
        <fullName evidence="5">LY6/PLAUR domain containing 8</fullName>
    </submittedName>
</protein>
<dbReference type="GO" id="GO:0005615">
    <property type="term" value="C:extracellular space"/>
    <property type="evidence" value="ECO:0007669"/>
    <property type="project" value="TreeGrafter"/>
</dbReference>
<evidence type="ECO:0000256" key="3">
    <source>
        <dbReference type="SAM" id="SignalP"/>
    </source>
</evidence>
<dbReference type="PANTHER" id="PTHR20914:SF2">
    <property type="entry name" value="LY6_PLAUR DOMAIN-CONTAINING PROTEIN 8"/>
    <property type="match status" value="1"/>
</dbReference>
<evidence type="ECO:0000313" key="6">
    <source>
        <dbReference type="Proteomes" id="UP000694564"/>
    </source>
</evidence>
<dbReference type="Pfam" id="PF00021">
    <property type="entry name" value="UPAR_LY6"/>
    <property type="match status" value="2"/>
</dbReference>
<keyword evidence="3" id="KW-0732">Signal</keyword>
<proteinExistence type="predicted"/>
<dbReference type="CDD" id="cd23568">
    <property type="entry name" value="TFP_LU_ECD_LYPD8_rpt1"/>
    <property type="match status" value="1"/>
</dbReference>
<sequence length="233" mass="24170">MKAALEAAVLAVAVSTADSLSCVQCTSWSGSCANHSAAECAADAESCVSSSANFSLGEFIRLYQDMSCSAQNCTGELSPFTVHVAAGEHFHFASQCCQGQTCKNDSDALAPAPGDGSSNAVCPACFGLNATSCSEKLHRCSGDQRCVHLEVEFNNGTELQSLLVKGCSDISNSTCHFLSTGNWTVGKMAFQQVECRDASLISTSSPTTASSASLKARLSSWALGSLLLLGLLL</sequence>
<organism evidence="5 6">
    <name type="scientific">Sciurus vulgaris</name>
    <name type="common">Eurasian red squirrel</name>
    <dbReference type="NCBI Taxonomy" id="55149"/>
    <lineage>
        <taxon>Eukaryota</taxon>
        <taxon>Metazoa</taxon>
        <taxon>Chordata</taxon>
        <taxon>Craniata</taxon>
        <taxon>Vertebrata</taxon>
        <taxon>Euteleostomi</taxon>
        <taxon>Mammalia</taxon>
        <taxon>Eutheria</taxon>
        <taxon>Euarchontoglires</taxon>
        <taxon>Glires</taxon>
        <taxon>Rodentia</taxon>
        <taxon>Sciuromorpha</taxon>
        <taxon>Sciuridae</taxon>
        <taxon>Sciurinae</taxon>
        <taxon>Sciurini</taxon>
        <taxon>Sciurus</taxon>
    </lineage>
</organism>
<evidence type="ECO:0000259" key="4">
    <source>
        <dbReference type="Pfam" id="PF00021"/>
    </source>
</evidence>
<name>A0A8D2CTA0_SCIVU</name>
<evidence type="ECO:0000256" key="1">
    <source>
        <dbReference type="ARBA" id="ARBA00004613"/>
    </source>
</evidence>
<dbReference type="InterPro" id="IPR050918">
    <property type="entry name" value="CNF-like_PLA2_Inhibitor"/>
</dbReference>
<feature type="signal peptide" evidence="3">
    <location>
        <begin position="1"/>
        <end position="19"/>
    </location>
</feature>
<dbReference type="AlphaFoldDB" id="A0A8D2CTA0"/>
<accession>A0A8D2CTA0</accession>
<keyword evidence="2" id="KW-0964">Secreted</keyword>
<dbReference type="PANTHER" id="PTHR20914">
    <property type="entry name" value="LY6/PLAUR DOMAIN-CONTAINING PROTEIN 8"/>
    <property type="match status" value="1"/>
</dbReference>
<dbReference type="CDD" id="cd23569">
    <property type="entry name" value="TFP_LU_ECD_LYPD8_rpt2"/>
    <property type="match status" value="1"/>
</dbReference>
<dbReference type="PROSITE" id="PS51257">
    <property type="entry name" value="PROKAR_LIPOPROTEIN"/>
    <property type="match status" value="1"/>
</dbReference>
<dbReference type="GeneTree" id="ENSGT00570000079564"/>
<dbReference type="Ensembl" id="ENSSVLT00005016116.1">
    <property type="protein sequence ID" value="ENSSVLP00005014535.1"/>
    <property type="gene ID" value="ENSSVLG00005011575.1"/>
</dbReference>
<evidence type="ECO:0000313" key="5">
    <source>
        <dbReference type="Ensembl" id="ENSSVLP00005014535.1"/>
    </source>
</evidence>
<dbReference type="GO" id="GO:0050829">
    <property type="term" value="P:defense response to Gram-negative bacterium"/>
    <property type="evidence" value="ECO:0007669"/>
    <property type="project" value="TreeGrafter"/>
</dbReference>
<reference evidence="5" key="2">
    <citation type="submission" date="2025-09" db="UniProtKB">
        <authorList>
            <consortium name="Ensembl"/>
        </authorList>
    </citation>
    <scope>IDENTIFICATION</scope>
</reference>
<feature type="domain" description="UPAR/Ly6" evidence="4">
    <location>
        <begin position="122"/>
        <end position="179"/>
    </location>
</feature>
<keyword evidence="6" id="KW-1185">Reference proteome</keyword>
<dbReference type="Proteomes" id="UP000694564">
    <property type="component" value="Chromosome 6"/>
</dbReference>
<reference evidence="5" key="1">
    <citation type="submission" date="2025-08" db="UniProtKB">
        <authorList>
            <consortium name="Ensembl"/>
        </authorList>
    </citation>
    <scope>IDENTIFICATION</scope>
</reference>
<gene>
    <name evidence="5" type="primary">LYPD8</name>
</gene>
<comment type="subcellular location">
    <subcellularLocation>
        <location evidence="1">Secreted</location>
    </subcellularLocation>
</comment>
<evidence type="ECO:0000256" key="2">
    <source>
        <dbReference type="ARBA" id="ARBA00022525"/>
    </source>
</evidence>
<feature type="domain" description="UPAR/Ly6" evidence="4">
    <location>
        <begin position="19"/>
        <end position="104"/>
    </location>
</feature>
<feature type="chain" id="PRO_5034329852" evidence="3">
    <location>
        <begin position="20"/>
        <end position="233"/>
    </location>
</feature>